<dbReference type="PANTHER" id="PTHR12558:SF13">
    <property type="entry name" value="CELL DIVISION CYCLE PROTEIN 27 HOMOLOG"/>
    <property type="match status" value="1"/>
</dbReference>
<name>A0A2M9ZUH1_9LEPT</name>
<dbReference type="AlphaFoldDB" id="A0A2M9ZUH1"/>
<comment type="caution">
    <text evidence="3">The sequence shown here is derived from an EMBL/GenBank/DDBJ whole genome shotgun (WGS) entry which is preliminary data.</text>
</comment>
<feature type="repeat" description="TPR" evidence="1">
    <location>
        <begin position="341"/>
        <end position="373"/>
    </location>
</feature>
<dbReference type="InterPro" id="IPR019734">
    <property type="entry name" value="TPR_rpt"/>
</dbReference>
<dbReference type="Proteomes" id="UP000231843">
    <property type="component" value="Unassembled WGS sequence"/>
</dbReference>
<proteinExistence type="predicted"/>
<dbReference type="OrthoDB" id="9769030at2"/>
<dbReference type="RefSeq" id="WP_100769910.1">
    <property type="nucleotide sequence ID" value="NZ_NPEA01000011.1"/>
</dbReference>
<reference evidence="3 4" key="1">
    <citation type="submission" date="2017-07" db="EMBL/GenBank/DDBJ databases">
        <title>Leptospira spp. isolated from tropical soils.</title>
        <authorList>
            <person name="Thibeaux R."/>
            <person name="Iraola G."/>
            <person name="Ferres I."/>
            <person name="Bierque E."/>
            <person name="Girault D."/>
            <person name="Soupe-Gilbert M.-E."/>
            <person name="Picardeau M."/>
            <person name="Goarant C."/>
        </authorList>
    </citation>
    <scope>NUCLEOTIDE SEQUENCE [LARGE SCALE GENOMIC DNA]</scope>
    <source>
        <strain evidence="3 4">ES4-C-A1</strain>
    </source>
</reference>
<accession>A0A2M9ZUH1</accession>
<evidence type="ECO:0000313" key="3">
    <source>
        <dbReference type="EMBL" id="PJZ75621.1"/>
    </source>
</evidence>
<evidence type="ECO:0000256" key="1">
    <source>
        <dbReference type="PROSITE-ProRule" id="PRU00339"/>
    </source>
</evidence>
<dbReference type="PANTHER" id="PTHR12558">
    <property type="entry name" value="CELL DIVISION CYCLE 16,23,27"/>
    <property type="match status" value="1"/>
</dbReference>
<keyword evidence="1" id="KW-0802">TPR repeat</keyword>
<dbReference type="InterPro" id="IPR011990">
    <property type="entry name" value="TPR-like_helical_dom_sf"/>
</dbReference>
<feature type="transmembrane region" description="Helical" evidence="2">
    <location>
        <begin position="38"/>
        <end position="59"/>
    </location>
</feature>
<dbReference type="SMART" id="SM00028">
    <property type="entry name" value="TPR"/>
    <property type="match status" value="4"/>
</dbReference>
<dbReference type="PROSITE" id="PS50005">
    <property type="entry name" value="TPR"/>
    <property type="match status" value="2"/>
</dbReference>
<feature type="repeat" description="TPR" evidence="1">
    <location>
        <begin position="273"/>
        <end position="306"/>
    </location>
</feature>
<dbReference type="Gene3D" id="1.25.40.10">
    <property type="entry name" value="Tetratricopeptide repeat domain"/>
    <property type="match status" value="1"/>
</dbReference>
<evidence type="ECO:0000256" key="2">
    <source>
        <dbReference type="SAM" id="Phobius"/>
    </source>
</evidence>
<organism evidence="3 4">
    <name type="scientific">Leptospira neocaledonica</name>
    <dbReference type="NCBI Taxonomy" id="2023192"/>
    <lineage>
        <taxon>Bacteria</taxon>
        <taxon>Pseudomonadati</taxon>
        <taxon>Spirochaetota</taxon>
        <taxon>Spirochaetia</taxon>
        <taxon>Leptospirales</taxon>
        <taxon>Leptospiraceae</taxon>
        <taxon>Leptospira</taxon>
    </lineage>
</organism>
<evidence type="ECO:0000313" key="4">
    <source>
        <dbReference type="Proteomes" id="UP000231843"/>
    </source>
</evidence>
<sequence length="393" mass="45132">MYSYFVNREMLNNLIHKFSIGIVGYFEKNSFSRIARDVRVVCGRIFFVLISSLILFYSVRGVLSDTYYIESISLPESVIKNGLSENEVSGRIILKLRLIQSEVTAIDSSDSEDIHKPIFRFNDAVASEDIKVFGISLNSLKKIIKLLLNIQDKVISGSIVRRGNELEAKIHFPFSTETIDVKERINNEDEIGCIDVLIEKLSEKIMLKEQPVTIGWYFLIRKDYLKANEVYESRKTDFDMIVLKGYIALAEGLYSESLAYFTLAEQIDEGVDYNLYFGKASAYMNSEDYKNAIGYFEKARQIDNSDPILFVNMGLCSKLIGHFDQAKDYFIHAAELKNNYATAYYNLGLLFKSNNKEEAKKYFNLAIKSNPNHIEAFKELNLMLDKNSSPHQY</sequence>
<keyword evidence="4" id="KW-1185">Reference proteome</keyword>
<keyword evidence="2" id="KW-0812">Transmembrane</keyword>
<protein>
    <submittedName>
        <fullName evidence="3">Uncharacterized protein</fullName>
    </submittedName>
</protein>
<gene>
    <name evidence="3" type="ORF">CH365_17915</name>
</gene>
<dbReference type="EMBL" id="NPEA01000011">
    <property type="protein sequence ID" value="PJZ75621.1"/>
    <property type="molecule type" value="Genomic_DNA"/>
</dbReference>
<keyword evidence="2" id="KW-0472">Membrane</keyword>
<dbReference type="SUPFAM" id="SSF48452">
    <property type="entry name" value="TPR-like"/>
    <property type="match status" value="1"/>
</dbReference>
<dbReference type="Pfam" id="PF13181">
    <property type="entry name" value="TPR_8"/>
    <property type="match status" value="2"/>
</dbReference>
<keyword evidence="2" id="KW-1133">Transmembrane helix</keyword>